<evidence type="ECO:0008006" key="9">
    <source>
        <dbReference type="Google" id="ProtNLM"/>
    </source>
</evidence>
<evidence type="ECO:0000256" key="3">
    <source>
        <dbReference type="ARBA" id="ARBA00023015"/>
    </source>
</evidence>
<dbReference type="Proteomes" id="UP000094385">
    <property type="component" value="Unassembled WGS sequence"/>
</dbReference>
<dbReference type="GO" id="GO:0000086">
    <property type="term" value="P:G2/M transition of mitotic cell cycle"/>
    <property type="evidence" value="ECO:0007669"/>
    <property type="project" value="EnsemblFungi"/>
</dbReference>
<dbReference type="STRING" id="675824.A0A1E3PWU1"/>
<accession>A0A1E3PWU1</accession>
<dbReference type="GO" id="GO:0006337">
    <property type="term" value="P:nucleosome disassembly"/>
    <property type="evidence" value="ECO:0007669"/>
    <property type="project" value="EnsemblFungi"/>
</dbReference>
<dbReference type="GO" id="GO:0033696">
    <property type="term" value="P:heterochromatin boundary formation"/>
    <property type="evidence" value="ECO:0007669"/>
    <property type="project" value="EnsemblFungi"/>
</dbReference>
<dbReference type="AlphaFoldDB" id="A0A1E3PWU1"/>
<dbReference type="GO" id="GO:0031491">
    <property type="term" value="F:nucleosome binding"/>
    <property type="evidence" value="ECO:0007669"/>
    <property type="project" value="EnsemblFungi"/>
</dbReference>
<dbReference type="OrthoDB" id="10258327at2759"/>
<reference evidence="7 8" key="1">
    <citation type="journal article" date="2016" name="Proc. Natl. Acad. Sci. U.S.A.">
        <title>Comparative genomics of biotechnologically important yeasts.</title>
        <authorList>
            <person name="Riley R."/>
            <person name="Haridas S."/>
            <person name="Wolfe K.H."/>
            <person name="Lopes M.R."/>
            <person name="Hittinger C.T."/>
            <person name="Goeker M."/>
            <person name="Salamov A.A."/>
            <person name="Wisecaver J.H."/>
            <person name="Long T.M."/>
            <person name="Calvey C.H."/>
            <person name="Aerts A.L."/>
            <person name="Barry K.W."/>
            <person name="Choi C."/>
            <person name="Clum A."/>
            <person name="Coughlan A.Y."/>
            <person name="Deshpande S."/>
            <person name="Douglass A.P."/>
            <person name="Hanson S.J."/>
            <person name="Klenk H.-P."/>
            <person name="LaButti K.M."/>
            <person name="Lapidus A."/>
            <person name="Lindquist E.A."/>
            <person name="Lipzen A.M."/>
            <person name="Meier-Kolthoff J.P."/>
            <person name="Ohm R.A."/>
            <person name="Otillar R.P."/>
            <person name="Pangilinan J.L."/>
            <person name="Peng Y."/>
            <person name="Rokas A."/>
            <person name="Rosa C.A."/>
            <person name="Scheuner C."/>
            <person name="Sibirny A.A."/>
            <person name="Slot J.C."/>
            <person name="Stielow J.B."/>
            <person name="Sun H."/>
            <person name="Kurtzman C.P."/>
            <person name="Blackwell M."/>
            <person name="Grigoriev I.V."/>
            <person name="Jeffries T.W."/>
        </authorList>
    </citation>
    <scope>NUCLEOTIDE SEQUENCE [LARGE SCALE GENOMIC DNA]</scope>
    <source>
        <strain evidence="7 8">NRRL Y-11557</strain>
    </source>
</reference>
<evidence type="ECO:0000256" key="5">
    <source>
        <dbReference type="ARBA" id="ARBA00023242"/>
    </source>
</evidence>
<comment type="similarity">
    <text evidence="2">Belongs to the SNF5 family.</text>
</comment>
<feature type="region of interest" description="Disordered" evidence="6">
    <location>
        <begin position="51"/>
        <end position="79"/>
    </location>
</feature>
<evidence type="ECO:0000313" key="7">
    <source>
        <dbReference type="EMBL" id="ODQ69881.1"/>
    </source>
</evidence>
<keyword evidence="4" id="KW-0804">Transcription</keyword>
<keyword evidence="3" id="KW-0805">Transcription regulation</keyword>
<evidence type="ECO:0000256" key="1">
    <source>
        <dbReference type="ARBA" id="ARBA00004123"/>
    </source>
</evidence>
<evidence type="ECO:0000313" key="8">
    <source>
        <dbReference type="Proteomes" id="UP000094385"/>
    </source>
</evidence>
<dbReference type="GO" id="GO:0006302">
    <property type="term" value="P:double-strand break repair"/>
    <property type="evidence" value="ECO:0007669"/>
    <property type="project" value="EnsemblFungi"/>
</dbReference>
<protein>
    <recommendedName>
        <fullName evidence="9">Chromatin structure remodeling complex protein SFH1</fullName>
    </recommendedName>
</protein>
<dbReference type="PANTHER" id="PTHR10019">
    <property type="entry name" value="SNF5"/>
    <property type="match status" value="1"/>
</dbReference>
<dbReference type="EMBL" id="KV454302">
    <property type="protein sequence ID" value="ODQ69881.1"/>
    <property type="molecule type" value="Genomic_DNA"/>
</dbReference>
<keyword evidence="8" id="KW-1185">Reference proteome</keyword>
<dbReference type="GO" id="GO:0034080">
    <property type="term" value="P:CENP-A containing chromatin assembly"/>
    <property type="evidence" value="ECO:0007669"/>
    <property type="project" value="EnsemblFungi"/>
</dbReference>
<sequence length="337" mass="38677">MTTRRSNYHNSIPQQMPIRKGQASITTYSSRLKTGVTALLVPQGPLISTGGTLPRAAKRNYAETDDDDLEDRRPEDEGAPLKSRMAIMTNHIYHTEEQLEKAAQQPEILIPIRINLDMGTYRLSDFFLWNLSEQLITPEQFSQIMCQDLDIPLQTYAPQISQAIKTQIEEYAPVATIDLPTGIQNVIVNLSLHLAKHLYEDKFEWDLASAEFTPERFARTIVEDMGLSGEFYPAIAHAIYEVLIRLKKEACEGHLPTEVENDAAYNADAGWRVDQEGLGDEWAPSLEELTQEEIERREVERERNIRRLRRETAKFGDSADRDYNSFLSSKRRRKTMF</sequence>
<dbReference type="GO" id="GO:0016586">
    <property type="term" value="C:RSC-type complex"/>
    <property type="evidence" value="ECO:0007669"/>
    <property type="project" value="EnsemblFungi"/>
</dbReference>
<dbReference type="GO" id="GO:0033262">
    <property type="term" value="P:regulation of nuclear cell cycle DNA replication"/>
    <property type="evidence" value="ECO:0007669"/>
    <property type="project" value="EnsemblFungi"/>
</dbReference>
<dbReference type="Pfam" id="PF04855">
    <property type="entry name" value="SNF5"/>
    <property type="match status" value="2"/>
</dbReference>
<evidence type="ECO:0000256" key="2">
    <source>
        <dbReference type="ARBA" id="ARBA00010239"/>
    </source>
</evidence>
<dbReference type="GO" id="GO:0000228">
    <property type="term" value="C:nuclear chromosome"/>
    <property type="evidence" value="ECO:0007669"/>
    <property type="project" value="InterPro"/>
</dbReference>
<organism evidence="7 8">
    <name type="scientific">Lipomyces starkeyi NRRL Y-11557</name>
    <dbReference type="NCBI Taxonomy" id="675824"/>
    <lineage>
        <taxon>Eukaryota</taxon>
        <taxon>Fungi</taxon>
        <taxon>Dikarya</taxon>
        <taxon>Ascomycota</taxon>
        <taxon>Saccharomycotina</taxon>
        <taxon>Lipomycetes</taxon>
        <taxon>Lipomycetales</taxon>
        <taxon>Lipomycetaceae</taxon>
        <taxon>Lipomyces</taxon>
    </lineage>
</organism>
<proteinExistence type="inferred from homology"/>
<evidence type="ECO:0000256" key="4">
    <source>
        <dbReference type="ARBA" id="ARBA00023163"/>
    </source>
</evidence>
<dbReference type="GO" id="GO:0007059">
    <property type="term" value="P:chromosome segregation"/>
    <property type="evidence" value="ECO:0007669"/>
    <property type="project" value="EnsemblFungi"/>
</dbReference>
<comment type="subcellular location">
    <subcellularLocation>
        <location evidence="1">Nucleus</location>
    </subcellularLocation>
</comment>
<dbReference type="GO" id="GO:0006368">
    <property type="term" value="P:transcription elongation by RNA polymerase II"/>
    <property type="evidence" value="ECO:0007669"/>
    <property type="project" value="EnsemblFungi"/>
</dbReference>
<keyword evidence="5" id="KW-0539">Nucleus</keyword>
<gene>
    <name evidence="7" type="ORF">LIPSTDRAFT_6547</name>
</gene>
<dbReference type="InterPro" id="IPR006939">
    <property type="entry name" value="SNF5"/>
</dbReference>
<name>A0A1E3PWU1_LIPST</name>
<evidence type="ECO:0000256" key="6">
    <source>
        <dbReference type="SAM" id="MobiDB-lite"/>
    </source>
</evidence>